<dbReference type="Pfam" id="PF21349">
    <property type="entry name" value="RUBY_RBDX"/>
    <property type="match status" value="1"/>
</dbReference>
<dbReference type="Proteomes" id="UP001208689">
    <property type="component" value="Chromosome"/>
</dbReference>
<gene>
    <name evidence="2" type="ORF">NEF87_000315</name>
</gene>
<organism evidence="2 3">
    <name type="scientific">Candidatus Lokiarchaeum ossiferum</name>
    <dbReference type="NCBI Taxonomy" id="2951803"/>
    <lineage>
        <taxon>Archaea</taxon>
        <taxon>Promethearchaeati</taxon>
        <taxon>Promethearchaeota</taxon>
        <taxon>Promethearchaeia</taxon>
        <taxon>Promethearchaeales</taxon>
        <taxon>Promethearchaeaceae</taxon>
        <taxon>Candidatus Lokiarchaeum</taxon>
    </lineage>
</organism>
<name>A0ABY6HKV7_9ARCH</name>
<reference evidence="2" key="1">
    <citation type="submission" date="2022-09" db="EMBL/GenBank/DDBJ databases">
        <title>Actin cytoskeleton and complex cell architecture in an #Asgard archaeon.</title>
        <authorList>
            <person name="Ponce Toledo R.I."/>
            <person name="Schleper C."/>
            <person name="Rodrigues Oliveira T."/>
            <person name="Wollweber F."/>
            <person name="Xu J."/>
            <person name="Rittmann S."/>
            <person name="Klingl A."/>
            <person name="Pilhofer M."/>
        </authorList>
    </citation>
    <scope>NUCLEOTIDE SEQUENCE</scope>
    <source>
        <strain evidence="2">B-35</strain>
    </source>
</reference>
<accession>A0ABY6HKV7</accession>
<dbReference type="SUPFAM" id="SSF57802">
    <property type="entry name" value="Rubredoxin-like"/>
    <property type="match status" value="1"/>
</dbReference>
<dbReference type="EMBL" id="CP104013">
    <property type="protein sequence ID" value="UYP44030.1"/>
    <property type="molecule type" value="Genomic_DNA"/>
</dbReference>
<sequence length="39" mass="4550">MKSYWRCTVCGWKSRIETEDPPEQCPVCGATDPDDFERI</sequence>
<keyword evidence="3" id="KW-1185">Reference proteome</keyword>
<dbReference type="Gene3D" id="2.20.28.10">
    <property type="match status" value="1"/>
</dbReference>
<feature type="domain" description="Rubredoxin-like" evidence="1">
    <location>
        <begin position="2"/>
        <end position="39"/>
    </location>
</feature>
<evidence type="ECO:0000313" key="3">
    <source>
        <dbReference type="Proteomes" id="UP001208689"/>
    </source>
</evidence>
<evidence type="ECO:0000259" key="1">
    <source>
        <dbReference type="PROSITE" id="PS50903"/>
    </source>
</evidence>
<evidence type="ECO:0000313" key="2">
    <source>
        <dbReference type="EMBL" id="UYP44030.1"/>
    </source>
</evidence>
<protein>
    <recommendedName>
        <fullName evidence="1">Rubredoxin-like domain-containing protein</fullName>
    </recommendedName>
</protein>
<dbReference type="PROSITE" id="PS50903">
    <property type="entry name" value="RUBREDOXIN_LIKE"/>
    <property type="match status" value="1"/>
</dbReference>
<proteinExistence type="predicted"/>
<dbReference type="InterPro" id="IPR024934">
    <property type="entry name" value="Rubredoxin-like_dom"/>
</dbReference>
<dbReference type="InterPro" id="IPR048574">
    <property type="entry name" value="RUBY_RBDX"/>
</dbReference>